<protein>
    <submittedName>
        <fullName evidence="3">Nucleoside recognition domain-containing protein</fullName>
    </submittedName>
</protein>
<keyword evidence="1" id="KW-1133">Transmembrane helix</keyword>
<evidence type="ECO:0000313" key="4">
    <source>
        <dbReference type="Proteomes" id="UP001596328"/>
    </source>
</evidence>
<reference evidence="3 4" key="1">
    <citation type="journal article" date="2019" name="Int. J. Syst. Evol. Microbiol.">
        <title>The Global Catalogue of Microorganisms (GCM) 10K type strain sequencing project: providing services to taxonomists for standard genome sequencing and annotation.</title>
        <authorList>
            <consortium name="The Broad Institute Genomics Platform"/>
            <consortium name="The Broad Institute Genome Sequencing Center for Infectious Disease"/>
            <person name="Wu L."/>
            <person name="Ma J."/>
        </authorList>
    </citation>
    <scope>NUCLEOTIDE SEQUENCE [LARGE SCALE GENOMIC DNA]</scope>
    <source>
        <strain evidence="3 4">NBRC 111368</strain>
    </source>
</reference>
<dbReference type="AlphaFoldDB" id="A0ABD5S645"/>
<accession>A0ABD5S645</accession>
<feature type="non-terminal residue" evidence="3">
    <location>
        <position position="1"/>
    </location>
</feature>
<feature type="transmembrane region" description="Helical" evidence="1">
    <location>
        <begin position="26"/>
        <end position="46"/>
    </location>
</feature>
<sequence length="165" mass="17859">RERGVVSASDRTARRLDLDYWETTPAFLLLRVLAIGVSAVLFFELGPALLHERAVGGLVWGTIVLSVVVIIPLGAVFVNLLVELGGLEFVGTLARPLMRPLFRLPGRAALDSVASWIGAFTVGYYVTYNVFHRGGYHKRDVFVIATCFAPVSIGFVGVIVSTVGL</sequence>
<keyword evidence="1" id="KW-0812">Transmembrane</keyword>
<evidence type="ECO:0000256" key="1">
    <source>
        <dbReference type="SAM" id="Phobius"/>
    </source>
</evidence>
<dbReference type="Proteomes" id="UP001596328">
    <property type="component" value="Unassembled WGS sequence"/>
</dbReference>
<dbReference type="InterPro" id="IPR011642">
    <property type="entry name" value="Gate_dom"/>
</dbReference>
<gene>
    <name evidence="3" type="ORF">ACFQE1_22140</name>
</gene>
<feature type="transmembrane region" description="Helical" evidence="1">
    <location>
        <begin position="58"/>
        <end position="82"/>
    </location>
</feature>
<comment type="caution">
    <text evidence="3">The sequence shown here is derived from an EMBL/GenBank/DDBJ whole genome shotgun (WGS) entry which is preliminary data.</text>
</comment>
<proteinExistence type="predicted"/>
<dbReference type="Pfam" id="PF07670">
    <property type="entry name" value="Gate"/>
    <property type="match status" value="1"/>
</dbReference>
<evidence type="ECO:0000313" key="3">
    <source>
        <dbReference type="EMBL" id="MFC6727030.1"/>
    </source>
</evidence>
<feature type="domain" description="Nucleoside transporter/FeoB GTPase Gate" evidence="2">
    <location>
        <begin position="64"/>
        <end position="164"/>
    </location>
</feature>
<keyword evidence="4" id="KW-1185">Reference proteome</keyword>
<feature type="transmembrane region" description="Helical" evidence="1">
    <location>
        <begin position="143"/>
        <end position="163"/>
    </location>
</feature>
<evidence type="ECO:0000259" key="2">
    <source>
        <dbReference type="Pfam" id="PF07670"/>
    </source>
</evidence>
<dbReference type="EMBL" id="JBHSWU010001611">
    <property type="protein sequence ID" value="MFC6727030.1"/>
    <property type="molecule type" value="Genomic_DNA"/>
</dbReference>
<organism evidence="3 4">
    <name type="scientific">Halobium palmae</name>
    <dbReference type="NCBI Taxonomy" id="1776492"/>
    <lineage>
        <taxon>Archaea</taxon>
        <taxon>Methanobacteriati</taxon>
        <taxon>Methanobacteriota</taxon>
        <taxon>Stenosarchaea group</taxon>
        <taxon>Halobacteria</taxon>
        <taxon>Halobacteriales</taxon>
        <taxon>Haloferacaceae</taxon>
        <taxon>Halobium</taxon>
    </lineage>
</organism>
<name>A0ABD5S645_9EURY</name>
<feature type="transmembrane region" description="Helical" evidence="1">
    <location>
        <begin position="113"/>
        <end position="131"/>
    </location>
</feature>
<keyword evidence="1" id="KW-0472">Membrane</keyword>